<dbReference type="EMBL" id="CAXITT010001254">
    <property type="protein sequence ID" value="CAL1548271.1"/>
    <property type="molecule type" value="Genomic_DNA"/>
</dbReference>
<proteinExistence type="predicted"/>
<dbReference type="Proteomes" id="UP001497497">
    <property type="component" value="Unassembled WGS sequence"/>
</dbReference>
<accession>A0AAV2IPY2</accession>
<evidence type="ECO:0000313" key="1">
    <source>
        <dbReference type="EMBL" id="CAL1548271.1"/>
    </source>
</evidence>
<protein>
    <submittedName>
        <fullName evidence="1">Uncharacterized protein</fullName>
    </submittedName>
</protein>
<keyword evidence="2" id="KW-1185">Reference proteome</keyword>
<comment type="caution">
    <text evidence="1">The sequence shown here is derived from an EMBL/GenBank/DDBJ whole genome shotgun (WGS) entry which is preliminary data.</text>
</comment>
<evidence type="ECO:0000313" key="2">
    <source>
        <dbReference type="Proteomes" id="UP001497497"/>
    </source>
</evidence>
<name>A0AAV2IPY2_LYMST</name>
<dbReference type="AlphaFoldDB" id="A0AAV2IPY2"/>
<reference evidence="1 2" key="1">
    <citation type="submission" date="2024-04" db="EMBL/GenBank/DDBJ databases">
        <authorList>
            <consortium name="Genoscope - CEA"/>
            <person name="William W."/>
        </authorList>
    </citation>
    <scope>NUCLEOTIDE SEQUENCE [LARGE SCALE GENOMIC DNA]</scope>
</reference>
<gene>
    <name evidence="1" type="ORF">GSLYS_00021588001</name>
</gene>
<sequence>MKMNGRDTFDQCGVTYGAFSRRTQTWWTKIFYCVFEITQLNAYRLHVLSQPTGSRKLTL</sequence>
<organism evidence="1 2">
    <name type="scientific">Lymnaea stagnalis</name>
    <name type="common">Great pond snail</name>
    <name type="synonym">Helix stagnalis</name>
    <dbReference type="NCBI Taxonomy" id="6523"/>
    <lineage>
        <taxon>Eukaryota</taxon>
        <taxon>Metazoa</taxon>
        <taxon>Spiralia</taxon>
        <taxon>Lophotrochozoa</taxon>
        <taxon>Mollusca</taxon>
        <taxon>Gastropoda</taxon>
        <taxon>Heterobranchia</taxon>
        <taxon>Euthyneura</taxon>
        <taxon>Panpulmonata</taxon>
        <taxon>Hygrophila</taxon>
        <taxon>Lymnaeoidea</taxon>
        <taxon>Lymnaeidae</taxon>
        <taxon>Lymnaea</taxon>
    </lineage>
</organism>